<evidence type="ECO:0000259" key="6">
    <source>
        <dbReference type="PROSITE" id="PS51387"/>
    </source>
</evidence>
<keyword evidence="4" id="KW-0274">FAD</keyword>
<dbReference type="Pfam" id="PF01565">
    <property type="entry name" value="FAD_binding_4"/>
    <property type="match status" value="1"/>
</dbReference>
<dbReference type="InterPro" id="IPR011251">
    <property type="entry name" value="Luciferase-like_dom"/>
</dbReference>
<dbReference type="Gene3D" id="3.40.462.20">
    <property type="match status" value="1"/>
</dbReference>
<dbReference type="Pfam" id="PF00296">
    <property type="entry name" value="Bac_luciferase"/>
    <property type="match status" value="1"/>
</dbReference>
<dbReference type="Gene3D" id="3.30.43.10">
    <property type="entry name" value="Uridine Diphospho-n-acetylenolpyruvylglucosamine Reductase, domain 2"/>
    <property type="match status" value="1"/>
</dbReference>
<dbReference type="SUPFAM" id="SSF56176">
    <property type="entry name" value="FAD-binding/transporter-associated domain-like"/>
    <property type="match status" value="1"/>
</dbReference>
<organism evidence="7 8">
    <name type="scientific">Cellulomonas pakistanensis</name>
    <dbReference type="NCBI Taxonomy" id="992287"/>
    <lineage>
        <taxon>Bacteria</taxon>
        <taxon>Bacillati</taxon>
        <taxon>Actinomycetota</taxon>
        <taxon>Actinomycetes</taxon>
        <taxon>Micrococcales</taxon>
        <taxon>Cellulomonadaceae</taxon>
        <taxon>Cellulomonas</taxon>
    </lineage>
</organism>
<dbReference type="GO" id="GO:0016705">
    <property type="term" value="F:oxidoreductase activity, acting on paired donors, with incorporation or reduction of molecular oxygen"/>
    <property type="evidence" value="ECO:0007669"/>
    <property type="project" value="InterPro"/>
</dbReference>
<dbReference type="RefSeq" id="WP_203669664.1">
    <property type="nucleotide sequence ID" value="NZ_BONO01000027.1"/>
</dbReference>
<evidence type="ECO:0000313" key="8">
    <source>
        <dbReference type="Proteomes" id="UP000642125"/>
    </source>
</evidence>
<dbReference type="InterPro" id="IPR012951">
    <property type="entry name" value="BBE"/>
</dbReference>
<feature type="domain" description="FAD-binding PCMH-type" evidence="6">
    <location>
        <begin position="315"/>
        <end position="487"/>
    </location>
</feature>
<comment type="similarity">
    <text evidence="2">Belongs to the oxygen-dependent FAD-linked oxidoreductase family.</text>
</comment>
<dbReference type="PANTHER" id="PTHR42973">
    <property type="entry name" value="BINDING OXIDOREDUCTASE, PUTATIVE (AFU_ORTHOLOGUE AFUA_1G17690)-RELATED"/>
    <property type="match status" value="1"/>
</dbReference>
<comment type="caution">
    <text evidence="7">The sequence shown here is derived from an EMBL/GenBank/DDBJ whole genome shotgun (WGS) entry which is preliminary data.</text>
</comment>
<evidence type="ECO:0000256" key="4">
    <source>
        <dbReference type="ARBA" id="ARBA00022827"/>
    </source>
</evidence>
<dbReference type="AlphaFoldDB" id="A0A919PDI1"/>
<dbReference type="Proteomes" id="UP000642125">
    <property type="component" value="Unassembled WGS sequence"/>
</dbReference>
<keyword evidence="3" id="KW-0285">Flavoprotein</keyword>
<dbReference type="InterPro" id="IPR050416">
    <property type="entry name" value="FAD-linked_Oxidoreductase"/>
</dbReference>
<dbReference type="InterPro" id="IPR016166">
    <property type="entry name" value="FAD-bd_PCMH"/>
</dbReference>
<name>A0A919PDI1_9CELL</name>
<dbReference type="PROSITE" id="PS51387">
    <property type="entry name" value="FAD_PCMH"/>
    <property type="match status" value="1"/>
</dbReference>
<dbReference type="Gene3D" id="3.30.465.10">
    <property type="match status" value="1"/>
</dbReference>
<evidence type="ECO:0000256" key="2">
    <source>
        <dbReference type="ARBA" id="ARBA00005466"/>
    </source>
</evidence>
<evidence type="ECO:0000256" key="1">
    <source>
        <dbReference type="ARBA" id="ARBA00001974"/>
    </source>
</evidence>
<dbReference type="PANTHER" id="PTHR42973:SF39">
    <property type="entry name" value="FAD-BINDING PCMH-TYPE DOMAIN-CONTAINING PROTEIN"/>
    <property type="match status" value="1"/>
</dbReference>
<evidence type="ECO:0000256" key="3">
    <source>
        <dbReference type="ARBA" id="ARBA00022630"/>
    </source>
</evidence>
<dbReference type="InterPro" id="IPR006094">
    <property type="entry name" value="Oxid_FAD_bind_N"/>
</dbReference>
<sequence>MDLGHPLQLGVELPLGADDPGAAARLAARAEDLGLDLVVVTDPGADGEPGLDAWTALAAVAGRTERVDLAARGLTLDDRPPAVLARAVASLDHLAGGRVTPGLAAGAGADRDEALDALAEGVDVLRGMWDAADPGPLALEGRHHRVVGAQRGPAPAHTLALWLGDGRTPADTGARVLAARVADGWWLPVADDATPERLAAVRREQAALDADLAAAGRDPREVRRGLVLDAGVGTLVLSAADEDALAAFAEVAAAVRDRVAAGRAARGTRVGTVRSAAVRAARAPGIDYDAVPAALVGTAVEPGDAGYAAVRSTYMRGGRPGLVLRPGSTAEVVEALAYARAQDVPLAIRSGGHGISGRSTNEGGVVLDLSRMTAIEVLDVATRRVRIQPGARWGEVAAALHPYGWALTSGDYGGVGVGGLATAGGIGFLVRAHGLTLDHLRAAEVVLADGSVVRASDDENPDLFWGVRGAGANLGVVTSFEFEVDEVGDVGFAQLVFDASDTEQFLVDYGATLEAAPRDTTAFLIMGPPRGGVVAAQVMAMVDSDDPDTIIERLTPFARIAPLLQQQVQVVPYPAVVSVPQRHTSDGEPVTRSGMAEHLTPELAADAARLVRSGATPFFQIRAAGGAVHDVPADATAYAHRSANFSIVAMGSSRRRIDAIWDAMAHHFDGAYLSFETDRRPERLADVYPGATLERLRGLKRRYDPEDVFRHNYSVAEPPAVVV</sequence>
<dbReference type="InterPro" id="IPR006093">
    <property type="entry name" value="Oxy_OxRdtase_FAD_BS"/>
</dbReference>
<evidence type="ECO:0000256" key="5">
    <source>
        <dbReference type="ARBA" id="ARBA00023002"/>
    </source>
</evidence>
<dbReference type="InterPro" id="IPR016169">
    <property type="entry name" value="FAD-bd_PCMH_sub2"/>
</dbReference>
<dbReference type="InterPro" id="IPR036318">
    <property type="entry name" value="FAD-bd_PCMH-like_sf"/>
</dbReference>
<accession>A0A919PDI1</accession>
<dbReference type="InterPro" id="IPR036661">
    <property type="entry name" value="Luciferase-like_sf"/>
</dbReference>
<reference evidence="7" key="1">
    <citation type="submission" date="2021-01" db="EMBL/GenBank/DDBJ databases">
        <title>Whole genome shotgun sequence of Cellulomonas pakistanensis NBRC 110800.</title>
        <authorList>
            <person name="Komaki H."/>
            <person name="Tamura T."/>
        </authorList>
    </citation>
    <scope>NUCLEOTIDE SEQUENCE</scope>
    <source>
        <strain evidence="7">NBRC 110800</strain>
    </source>
</reference>
<dbReference type="GO" id="GO:0071949">
    <property type="term" value="F:FAD binding"/>
    <property type="evidence" value="ECO:0007669"/>
    <property type="project" value="InterPro"/>
</dbReference>
<evidence type="ECO:0000313" key="7">
    <source>
        <dbReference type="EMBL" id="GIG37681.1"/>
    </source>
</evidence>
<dbReference type="SUPFAM" id="SSF51679">
    <property type="entry name" value="Bacterial luciferase-like"/>
    <property type="match status" value="1"/>
</dbReference>
<keyword evidence="8" id="KW-1185">Reference proteome</keyword>
<gene>
    <name evidence="7" type="ORF">Cpa01nite_30620</name>
</gene>
<dbReference type="Gene3D" id="3.20.20.30">
    <property type="entry name" value="Luciferase-like domain"/>
    <property type="match status" value="1"/>
</dbReference>
<keyword evidence="5" id="KW-0560">Oxidoreductase</keyword>
<dbReference type="InterPro" id="IPR016167">
    <property type="entry name" value="FAD-bd_PCMH_sub1"/>
</dbReference>
<protein>
    <recommendedName>
        <fullName evidence="6">FAD-binding PCMH-type domain-containing protein</fullName>
    </recommendedName>
</protein>
<proteinExistence type="inferred from homology"/>
<comment type="cofactor">
    <cofactor evidence="1">
        <name>FAD</name>
        <dbReference type="ChEBI" id="CHEBI:57692"/>
    </cofactor>
</comment>
<dbReference type="Pfam" id="PF08031">
    <property type="entry name" value="BBE"/>
    <property type="match status" value="1"/>
</dbReference>
<dbReference type="EMBL" id="BONO01000027">
    <property type="protein sequence ID" value="GIG37681.1"/>
    <property type="molecule type" value="Genomic_DNA"/>
</dbReference>
<dbReference type="PROSITE" id="PS00862">
    <property type="entry name" value="OX2_COVAL_FAD"/>
    <property type="match status" value="1"/>
</dbReference>